<dbReference type="GO" id="GO:0000175">
    <property type="term" value="F:3'-5'-RNA exonuclease activity"/>
    <property type="evidence" value="ECO:0007669"/>
    <property type="project" value="TreeGrafter"/>
</dbReference>
<dbReference type="Pfam" id="PF23214">
    <property type="entry name" value="SH3_CYT4"/>
    <property type="match status" value="1"/>
</dbReference>
<name>A0A8H3PJZ3_9LECA</name>
<protein>
    <recommendedName>
        <fullName evidence="2">RNB domain-containing protein</fullName>
    </recommendedName>
</protein>
<dbReference type="SUPFAM" id="SSF50249">
    <property type="entry name" value="Nucleic acid-binding proteins"/>
    <property type="match status" value="1"/>
</dbReference>
<evidence type="ECO:0000313" key="3">
    <source>
        <dbReference type="EMBL" id="CAF9942828.1"/>
    </source>
</evidence>
<evidence type="ECO:0000256" key="1">
    <source>
        <dbReference type="SAM" id="MobiDB-lite"/>
    </source>
</evidence>
<feature type="region of interest" description="Disordered" evidence="1">
    <location>
        <begin position="53"/>
        <end position="74"/>
    </location>
</feature>
<dbReference type="InterPro" id="IPR056624">
    <property type="entry name" value="WH_CYT4"/>
</dbReference>
<dbReference type="Pfam" id="PF25522">
    <property type="entry name" value="OB_cyt-4"/>
    <property type="match status" value="1"/>
</dbReference>
<comment type="caution">
    <text evidence="3">The sequence shown here is derived from an EMBL/GenBank/DDBJ whole genome shotgun (WGS) entry which is preliminary data.</text>
</comment>
<reference evidence="3" key="1">
    <citation type="submission" date="2021-03" db="EMBL/GenBank/DDBJ databases">
        <authorList>
            <person name="Tagirdzhanova G."/>
        </authorList>
    </citation>
    <scope>NUCLEOTIDE SEQUENCE</scope>
</reference>
<organism evidence="3 4">
    <name type="scientific">Alectoria fallacina</name>
    <dbReference type="NCBI Taxonomy" id="1903189"/>
    <lineage>
        <taxon>Eukaryota</taxon>
        <taxon>Fungi</taxon>
        <taxon>Dikarya</taxon>
        <taxon>Ascomycota</taxon>
        <taxon>Pezizomycotina</taxon>
        <taxon>Lecanoromycetes</taxon>
        <taxon>OSLEUM clade</taxon>
        <taxon>Lecanoromycetidae</taxon>
        <taxon>Lecanorales</taxon>
        <taxon>Lecanorineae</taxon>
        <taxon>Parmeliaceae</taxon>
        <taxon>Alectoria</taxon>
    </lineage>
</organism>
<dbReference type="InterPro" id="IPR012340">
    <property type="entry name" value="NA-bd_OB-fold"/>
</dbReference>
<feature type="compositionally biased region" description="Polar residues" evidence="1">
    <location>
        <begin position="57"/>
        <end position="71"/>
    </location>
</feature>
<dbReference type="InterPro" id="IPR057912">
    <property type="entry name" value="OB_CYT4_C"/>
</dbReference>
<dbReference type="AlphaFoldDB" id="A0A8H3PJZ3"/>
<evidence type="ECO:0000259" key="2">
    <source>
        <dbReference type="SMART" id="SM00955"/>
    </source>
</evidence>
<dbReference type="InterPro" id="IPR001900">
    <property type="entry name" value="RNase_II/R"/>
</dbReference>
<dbReference type="Pfam" id="PF23216">
    <property type="entry name" value="WHD_CYT4"/>
    <property type="match status" value="1"/>
</dbReference>
<dbReference type="SMART" id="SM00955">
    <property type="entry name" value="RNB"/>
    <property type="match status" value="1"/>
</dbReference>
<evidence type="ECO:0000313" key="4">
    <source>
        <dbReference type="Proteomes" id="UP000664203"/>
    </source>
</evidence>
<gene>
    <name evidence="3" type="ORF">ALECFALPRED_010100</name>
</gene>
<feature type="domain" description="RNB" evidence="2">
    <location>
        <begin position="504"/>
        <end position="869"/>
    </location>
</feature>
<dbReference type="Pfam" id="PF00773">
    <property type="entry name" value="RNB"/>
    <property type="match status" value="1"/>
</dbReference>
<dbReference type="PANTHER" id="PTHR23355">
    <property type="entry name" value="RIBONUCLEASE"/>
    <property type="match status" value="1"/>
</dbReference>
<dbReference type="OrthoDB" id="2285229at2759"/>
<dbReference type="GO" id="GO:0006402">
    <property type="term" value="P:mRNA catabolic process"/>
    <property type="evidence" value="ECO:0007669"/>
    <property type="project" value="TreeGrafter"/>
</dbReference>
<dbReference type="PANTHER" id="PTHR23355:SF65">
    <property type="entry name" value="EXORIBONUCLEASE CYT-4, PUTATIVE (AFU_ORTHOLOGUE AFUA_7G01550)-RELATED"/>
    <property type="match status" value="1"/>
</dbReference>
<sequence length="1014" mass="114163">MLRQLQNLEADAQIDPTTVGANPDGLLKRSSGGIREALKLWQEQHDIALADTLGRPPSSTLSDTQNLFTQSGEDESFTAIARDDEVDDDDDLNFGSDEPIPDIFAHQVFLRRGDLVELMAASEPVLAIFVRNVADQCQFYTIRGEWVHRDPGGARWAVSRFVNPDDLNEILPYLPAEEVAEEKMNRLQPVDVHAPRDAGAKVIDQMLLFHQTADAEFRKHADRIDRLYEIIAPSEAFADRTYMSLKDIATKVLMKEDPSELTQPMMWAIHRAIAQSQNIIWDQMNYRQNPIYEIYPQQGLKHISQVREWAREYQEGIIEDSTNESMSSIDATLMAATRSLNPLATFVKKARAAIQQSRQTRSLSKSGFIGPSSTRIEIDEDLDMPYREILMQEFDDKERIIIHYLDVWATSSYVNAYTNLASVGPMILRAIGMYEGFELDESTGFTLLQELGVVTPWENRTVYKLRNLKLPGHDSGFGEASSLLRNSRMEVKVFEPKDSMEGLRKDWGDMPVFCIDSADTLERDDGVSLELVDNDLSAYWVHVHVANPSAFIIPDSAMAKYAASIGESVYFPERKYPMLNPKVTRDQLSLANNRPCITFSAKISVDGDILEKKVSPGIVRNVHYLTPRMVGQGLGLTETNEALETVSILTVGGQMPTQPVDDVDQTGKALSDPGHIEILHKLLELGEAARHKRAQAGAPEFYSSARIATTYPIVFLGKYAAAKHFKIKDRNVRRFEGDPIITLQRTTEAYGLVAKLVADLMIIAGDVGASWCSERNIPIPYRGILRNPEPASPPEVFKREILDPKIAKYGHAEQNDLLRYMRLVGQTQVSDRPLHHHALGLPAYCKATSPLRRHIDLYTHWQIEAALRHEAATGTSLIGSTDDSYLPFSRAQVEEYAGGTIHREKRMTLAKTSSTRHWICQALFRAFYFQEAALPETFEVTGVHGRARHGHYPGWLSMWNVKVQVRDSAAVLKESGWRLGDVWEARLSGVDPYHKNIDMEPIRLIEREGGRLVG</sequence>
<dbReference type="EMBL" id="CAJPDR010000819">
    <property type="protein sequence ID" value="CAF9942828.1"/>
    <property type="molecule type" value="Genomic_DNA"/>
</dbReference>
<accession>A0A8H3PJZ3</accession>
<keyword evidence="4" id="KW-1185">Reference proteome</keyword>
<dbReference type="GO" id="GO:0003723">
    <property type="term" value="F:RNA binding"/>
    <property type="evidence" value="ECO:0007669"/>
    <property type="project" value="InterPro"/>
</dbReference>
<dbReference type="InterPro" id="IPR056625">
    <property type="entry name" value="SH3_CYT4"/>
</dbReference>
<proteinExistence type="predicted"/>
<dbReference type="GO" id="GO:0000932">
    <property type="term" value="C:P-body"/>
    <property type="evidence" value="ECO:0007669"/>
    <property type="project" value="TreeGrafter"/>
</dbReference>
<dbReference type="Proteomes" id="UP000664203">
    <property type="component" value="Unassembled WGS sequence"/>
</dbReference>
<dbReference type="InterPro" id="IPR050180">
    <property type="entry name" value="RNR_Ribonuclease"/>
</dbReference>